<dbReference type="PRINTS" id="PR01438">
    <property type="entry name" value="UNVRSLSTRESS"/>
</dbReference>
<dbReference type="Proteomes" id="UP000245533">
    <property type="component" value="Unassembled WGS sequence"/>
</dbReference>
<dbReference type="RefSeq" id="WP_109643834.1">
    <property type="nucleotide sequence ID" value="NZ_QGGB01000001.1"/>
</dbReference>
<dbReference type="Pfam" id="PF00582">
    <property type="entry name" value="Usp"/>
    <property type="match status" value="2"/>
</dbReference>
<feature type="domain" description="UspA" evidence="2">
    <location>
        <begin position="152"/>
        <end position="315"/>
    </location>
</feature>
<keyword evidence="4" id="KW-1185">Reference proteome</keyword>
<dbReference type="InterPro" id="IPR006016">
    <property type="entry name" value="UspA"/>
</dbReference>
<accession>A0A316TWD4</accession>
<organism evidence="3 4">
    <name type="scientific">Rhodohalobacter mucosus</name>
    <dbReference type="NCBI Taxonomy" id="2079485"/>
    <lineage>
        <taxon>Bacteria</taxon>
        <taxon>Pseudomonadati</taxon>
        <taxon>Balneolota</taxon>
        <taxon>Balneolia</taxon>
        <taxon>Balneolales</taxon>
        <taxon>Balneolaceae</taxon>
        <taxon>Rhodohalobacter</taxon>
    </lineage>
</organism>
<dbReference type="PANTHER" id="PTHR46268">
    <property type="entry name" value="STRESS RESPONSE PROTEIN NHAX"/>
    <property type="match status" value="1"/>
</dbReference>
<protein>
    <recommendedName>
        <fullName evidence="2">UspA domain-containing protein</fullName>
    </recommendedName>
</protein>
<gene>
    <name evidence="3" type="ORF">DDZ15_00675</name>
</gene>
<feature type="domain" description="UspA" evidence="2">
    <location>
        <begin position="4"/>
        <end position="142"/>
    </location>
</feature>
<proteinExistence type="inferred from homology"/>
<dbReference type="PANTHER" id="PTHR46268:SF6">
    <property type="entry name" value="UNIVERSAL STRESS PROTEIN UP12"/>
    <property type="match status" value="1"/>
</dbReference>
<name>A0A316TWD4_9BACT</name>
<dbReference type="InterPro" id="IPR014729">
    <property type="entry name" value="Rossmann-like_a/b/a_fold"/>
</dbReference>
<dbReference type="SUPFAM" id="SSF52402">
    <property type="entry name" value="Adenine nucleotide alpha hydrolases-like"/>
    <property type="match status" value="2"/>
</dbReference>
<evidence type="ECO:0000256" key="1">
    <source>
        <dbReference type="ARBA" id="ARBA00008791"/>
    </source>
</evidence>
<sequence>MGKIQRVLVPTDFSDDSGYALDVAVRIAEQKGAEVDLIYVVPSLQHFLRFLSSEMNTEYANTLYDQAQTRLEQLMEQINPENRGDLFVKLDKKPGISVLDQIKAGSYDLVVIGSKGSDKTKLGRGSTAQHIIRGSHVPVLAVDRELSSETVNHILVTTDGSELSFTALSPAVVMAELWNADITLLYIHELRGGLIENIYTPPEGIQKEKVYEKLMSKLESFISEHKTGGIHLKRGEKMYHDTILIKNNSDHSSTDLITDVITGFSSHYEIEQYAEKHSDLVVMGTHGYSGFAHVMLGSVTEKVIQQMKKPVLTVRPFESDFLLSKGGIDEAEGETSSIPPWHWL</sequence>
<evidence type="ECO:0000259" key="2">
    <source>
        <dbReference type="Pfam" id="PF00582"/>
    </source>
</evidence>
<dbReference type="CDD" id="cd00293">
    <property type="entry name" value="USP-like"/>
    <property type="match status" value="2"/>
</dbReference>
<dbReference type="OrthoDB" id="1522603at2"/>
<dbReference type="InterPro" id="IPR006015">
    <property type="entry name" value="Universal_stress_UspA"/>
</dbReference>
<dbReference type="EMBL" id="QGGB01000001">
    <property type="protein sequence ID" value="PWN08181.1"/>
    <property type="molecule type" value="Genomic_DNA"/>
</dbReference>
<dbReference type="AlphaFoldDB" id="A0A316TWD4"/>
<dbReference type="Gene3D" id="3.40.50.620">
    <property type="entry name" value="HUPs"/>
    <property type="match status" value="2"/>
</dbReference>
<comment type="caution">
    <text evidence="3">The sequence shown here is derived from an EMBL/GenBank/DDBJ whole genome shotgun (WGS) entry which is preliminary data.</text>
</comment>
<comment type="similarity">
    <text evidence="1">Belongs to the universal stress protein A family.</text>
</comment>
<evidence type="ECO:0000313" key="3">
    <source>
        <dbReference type="EMBL" id="PWN08181.1"/>
    </source>
</evidence>
<evidence type="ECO:0000313" key="4">
    <source>
        <dbReference type="Proteomes" id="UP000245533"/>
    </source>
</evidence>
<reference evidence="3 4" key="1">
    <citation type="submission" date="2018-05" db="EMBL/GenBank/DDBJ databases">
        <title>Rhodohalobacter halophilus gen. nov., sp. nov., a moderately halophilic member of the family Balneolaceae.</title>
        <authorList>
            <person name="Liu Z.-W."/>
        </authorList>
    </citation>
    <scope>NUCLEOTIDE SEQUENCE [LARGE SCALE GENOMIC DNA]</scope>
    <source>
        <strain evidence="3 4">8A47</strain>
    </source>
</reference>